<dbReference type="CDD" id="cd00164">
    <property type="entry name" value="S1_like"/>
    <property type="match status" value="1"/>
</dbReference>
<protein>
    <recommendedName>
        <fullName evidence="1">S1 motif domain-containing protein</fullName>
    </recommendedName>
</protein>
<feature type="domain" description="S1 motif" evidence="1">
    <location>
        <begin position="76"/>
        <end position="145"/>
    </location>
</feature>
<reference evidence="2" key="1">
    <citation type="submission" date="2021-02" db="EMBL/GenBank/DDBJ databases">
        <authorList>
            <person name="Dougan E. K."/>
            <person name="Rhodes N."/>
            <person name="Thang M."/>
            <person name="Chan C."/>
        </authorList>
    </citation>
    <scope>NUCLEOTIDE SEQUENCE</scope>
</reference>
<dbReference type="SMART" id="SM00316">
    <property type="entry name" value="S1"/>
    <property type="match status" value="2"/>
</dbReference>
<dbReference type="GO" id="GO:0003735">
    <property type="term" value="F:structural constituent of ribosome"/>
    <property type="evidence" value="ECO:0007669"/>
    <property type="project" value="TreeGrafter"/>
</dbReference>
<organism evidence="2 3">
    <name type="scientific">Polarella glacialis</name>
    <name type="common">Dinoflagellate</name>
    <dbReference type="NCBI Taxonomy" id="89957"/>
    <lineage>
        <taxon>Eukaryota</taxon>
        <taxon>Sar</taxon>
        <taxon>Alveolata</taxon>
        <taxon>Dinophyceae</taxon>
        <taxon>Suessiales</taxon>
        <taxon>Suessiaceae</taxon>
        <taxon>Polarella</taxon>
    </lineage>
</organism>
<dbReference type="EMBL" id="CAJNNW010026359">
    <property type="protein sequence ID" value="CAE8684773.1"/>
    <property type="molecule type" value="Genomic_DNA"/>
</dbReference>
<evidence type="ECO:0000313" key="3">
    <source>
        <dbReference type="Proteomes" id="UP000626109"/>
    </source>
</evidence>
<dbReference type="Proteomes" id="UP000626109">
    <property type="component" value="Unassembled WGS sequence"/>
</dbReference>
<dbReference type="SUPFAM" id="SSF50249">
    <property type="entry name" value="Nucleic acid-binding proteins"/>
    <property type="match status" value="2"/>
</dbReference>
<feature type="domain" description="S1 motif" evidence="1">
    <location>
        <begin position="173"/>
        <end position="242"/>
    </location>
</feature>
<dbReference type="PANTHER" id="PTHR10724">
    <property type="entry name" value="30S RIBOSOMAL PROTEIN S1"/>
    <property type="match status" value="1"/>
</dbReference>
<comment type="caution">
    <text evidence="2">The sequence shown here is derived from an EMBL/GenBank/DDBJ whole genome shotgun (WGS) entry which is preliminary data.</text>
</comment>
<dbReference type="GO" id="GO:0003729">
    <property type="term" value="F:mRNA binding"/>
    <property type="evidence" value="ECO:0007669"/>
    <property type="project" value="TreeGrafter"/>
</dbReference>
<dbReference type="InterPro" id="IPR003029">
    <property type="entry name" value="S1_domain"/>
</dbReference>
<gene>
    <name evidence="2" type="ORF">PGLA2088_LOCUS24112</name>
</gene>
<accession>A0A813JUB2</accession>
<dbReference type="GO" id="GO:0006412">
    <property type="term" value="P:translation"/>
    <property type="evidence" value="ECO:0007669"/>
    <property type="project" value="TreeGrafter"/>
</dbReference>
<dbReference type="PROSITE" id="PS50126">
    <property type="entry name" value="S1"/>
    <property type="match status" value="2"/>
</dbReference>
<dbReference type="InterPro" id="IPR050437">
    <property type="entry name" value="Ribos_protein_bS1-like"/>
</dbReference>
<name>A0A813JUB2_POLGL</name>
<dbReference type="AlphaFoldDB" id="A0A813JUB2"/>
<dbReference type="InterPro" id="IPR012340">
    <property type="entry name" value="NA-bd_OB-fold"/>
</dbReference>
<dbReference type="Gene3D" id="2.40.50.140">
    <property type="entry name" value="Nucleic acid-binding proteins"/>
    <property type="match status" value="2"/>
</dbReference>
<evidence type="ECO:0000313" key="2">
    <source>
        <dbReference type="EMBL" id="CAE8684773.1"/>
    </source>
</evidence>
<proteinExistence type="predicted"/>
<evidence type="ECO:0000259" key="1">
    <source>
        <dbReference type="PROSITE" id="PS50126"/>
    </source>
</evidence>
<sequence length="251" mass="27297">MEARSTSGSMRRQVALRKARCLLVLGLAGLLLGRSCCFAGIARLQTLRGGPLRRFAEGSGGAGAGEKVPLSELAVGQTLQGTVIRPFSFSGVFVDVGSTATGFLEYEEIVDGFTTRKDYKSLMKGLRVNVRVLENDGQKLYLTRRTGDIARPERFRKAPTEELIAAFKGISPADWIEGPVVGMNEKGVWVKLAPPGGEEVRSLLLVENFSEGFEKDVTPGQMVKVRVTAVDVPQKRVFITMKAASEKEEAF</sequence>